<feature type="transmembrane region" description="Helical" evidence="7">
    <location>
        <begin position="273"/>
        <end position="297"/>
    </location>
</feature>
<evidence type="ECO:0000313" key="9">
    <source>
        <dbReference type="Proteomes" id="UP000827724"/>
    </source>
</evidence>
<dbReference type="PANTHER" id="PTHR43791">
    <property type="entry name" value="PERMEASE-RELATED"/>
    <property type="match status" value="1"/>
</dbReference>
<dbReference type="Gene3D" id="1.20.1250.20">
    <property type="entry name" value="MFS general substrate transporter like domains"/>
    <property type="match status" value="1"/>
</dbReference>
<gene>
    <name evidence="8" type="ORF">Trco_001392</name>
</gene>
<comment type="caution">
    <text evidence="8">The sequence shown here is derived from an EMBL/GenBank/DDBJ whole genome shotgun (WGS) entry which is preliminary data.</text>
</comment>
<keyword evidence="2" id="KW-0813">Transport</keyword>
<feature type="transmembrane region" description="Helical" evidence="7">
    <location>
        <begin position="128"/>
        <end position="151"/>
    </location>
</feature>
<keyword evidence="9" id="KW-1185">Reference proteome</keyword>
<evidence type="ECO:0000256" key="4">
    <source>
        <dbReference type="ARBA" id="ARBA00022989"/>
    </source>
</evidence>
<name>A0A9P8QYT9_9HYPO</name>
<evidence type="ECO:0000256" key="3">
    <source>
        <dbReference type="ARBA" id="ARBA00022692"/>
    </source>
</evidence>
<keyword evidence="3 7" id="KW-0812">Transmembrane</keyword>
<dbReference type="AlphaFoldDB" id="A0A9P8QYT9"/>
<feature type="transmembrane region" description="Helical" evidence="7">
    <location>
        <begin position="435"/>
        <end position="455"/>
    </location>
</feature>
<dbReference type="EMBL" id="JAIWOZ010000001">
    <property type="protein sequence ID" value="KAH6611372.1"/>
    <property type="molecule type" value="Genomic_DNA"/>
</dbReference>
<dbReference type="OrthoDB" id="4454541at2759"/>
<sequence>MDSKRPEQVHHSEHYEPQGISRQDVQSADNGADRALAMIGSQRMEISEEENRRILRKTDGVILALLVWVYFLQVLDKSVLGYGATYGLKEDTSLSAGQYSLLGSIAPIAQLVWQPFSSVLIVKVPHRILMPVLCLGWGIAQTSMAACHNFSGLMAARFFLGLFEEQPIRVAAWYGTNGAATIVAAAISYGLGRINSPVLREWQIIFLFVGLLTTASVPFIYWKLDNDVLSARFLTPEEKPKAIERLRANQTGTGNQKFKWKHAVEAALEPKTYLWFGMTLALNVGASVTNTFGPLIIEGLGFDKYKASLLSMPFGALQTILILLASSLAQKAKLKGAVLAVFTLPVLAGLAVLYRAPRDSSGQGALLAGYYLLAFLFAGNPLIVSWIVGNTAGTTKKSIIMSVYNAASSVGNILGPILFDDGDAPAYKPGLRACLGVFSALIGVIAIQWANLIFLNKMQAKARVHHGKQAEVIDRSMQDHYHTARHHGDRVLQDTEGAGEKGGHLGQNAILDLTDRENDEFVYIY</sequence>
<protein>
    <submittedName>
        <fullName evidence="8">Mfs transporter</fullName>
    </submittedName>
</protein>
<evidence type="ECO:0000256" key="7">
    <source>
        <dbReference type="SAM" id="Phobius"/>
    </source>
</evidence>
<dbReference type="PANTHER" id="PTHR43791:SF16">
    <property type="entry name" value="TRANSPORTER, PUTATIVE (AFU_ORTHOLOGUE AFUA_3G01840)-RELATED"/>
    <property type="match status" value="1"/>
</dbReference>
<feature type="transmembrane region" description="Helical" evidence="7">
    <location>
        <begin position="366"/>
        <end position="388"/>
    </location>
</feature>
<keyword evidence="5 7" id="KW-0472">Membrane</keyword>
<feature type="compositionally biased region" description="Basic and acidic residues" evidence="6">
    <location>
        <begin position="1"/>
        <end position="16"/>
    </location>
</feature>
<evidence type="ECO:0000256" key="5">
    <source>
        <dbReference type="ARBA" id="ARBA00023136"/>
    </source>
</evidence>
<organism evidence="8 9">
    <name type="scientific">Trichoderma cornu-damae</name>
    <dbReference type="NCBI Taxonomy" id="654480"/>
    <lineage>
        <taxon>Eukaryota</taxon>
        <taxon>Fungi</taxon>
        <taxon>Dikarya</taxon>
        <taxon>Ascomycota</taxon>
        <taxon>Pezizomycotina</taxon>
        <taxon>Sordariomycetes</taxon>
        <taxon>Hypocreomycetidae</taxon>
        <taxon>Hypocreales</taxon>
        <taxon>Hypocreaceae</taxon>
        <taxon>Trichoderma</taxon>
    </lineage>
</organism>
<evidence type="ECO:0000313" key="8">
    <source>
        <dbReference type="EMBL" id="KAH6611372.1"/>
    </source>
</evidence>
<comment type="subcellular location">
    <subcellularLocation>
        <location evidence="1">Membrane</location>
        <topology evidence="1">Multi-pass membrane protein</topology>
    </subcellularLocation>
</comment>
<dbReference type="FunFam" id="1.20.1250.20:FF:000295">
    <property type="entry name" value="Unplaced genomic scaffold supercont1.7, whole genome shotgun sequence"/>
    <property type="match status" value="1"/>
</dbReference>
<feature type="transmembrane region" description="Helical" evidence="7">
    <location>
        <begin position="204"/>
        <end position="222"/>
    </location>
</feature>
<evidence type="ECO:0000256" key="1">
    <source>
        <dbReference type="ARBA" id="ARBA00004141"/>
    </source>
</evidence>
<dbReference type="InterPro" id="IPR036259">
    <property type="entry name" value="MFS_trans_sf"/>
</dbReference>
<dbReference type="InterPro" id="IPR011701">
    <property type="entry name" value="MFS"/>
</dbReference>
<feature type="transmembrane region" description="Helical" evidence="7">
    <location>
        <begin position="171"/>
        <end position="192"/>
    </location>
</feature>
<feature type="transmembrane region" description="Helical" evidence="7">
    <location>
        <begin position="61"/>
        <end position="84"/>
    </location>
</feature>
<feature type="transmembrane region" description="Helical" evidence="7">
    <location>
        <begin position="336"/>
        <end position="354"/>
    </location>
</feature>
<dbReference type="SUPFAM" id="SSF103473">
    <property type="entry name" value="MFS general substrate transporter"/>
    <property type="match status" value="1"/>
</dbReference>
<evidence type="ECO:0000256" key="2">
    <source>
        <dbReference type="ARBA" id="ARBA00022448"/>
    </source>
</evidence>
<feature type="transmembrane region" description="Helical" evidence="7">
    <location>
        <begin position="309"/>
        <end position="330"/>
    </location>
</feature>
<dbReference type="GO" id="GO:0016020">
    <property type="term" value="C:membrane"/>
    <property type="evidence" value="ECO:0007669"/>
    <property type="project" value="UniProtKB-SubCell"/>
</dbReference>
<feature type="region of interest" description="Disordered" evidence="6">
    <location>
        <begin position="1"/>
        <end position="26"/>
    </location>
</feature>
<dbReference type="GO" id="GO:0022857">
    <property type="term" value="F:transmembrane transporter activity"/>
    <property type="evidence" value="ECO:0007669"/>
    <property type="project" value="InterPro"/>
</dbReference>
<keyword evidence="4 7" id="KW-1133">Transmembrane helix</keyword>
<evidence type="ECO:0000256" key="6">
    <source>
        <dbReference type="SAM" id="MobiDB-lite"/>
    </source>
</evidence>
<dbReference type="Proteomes" id="UP000827724">
    <property type="component" value="Unassembled WGS sequence"/>
</dbReference>
<proteinExistence type="predicted"/>
<accession>A0A9P8QYT9</accession>
<reference evidence="8" key="1">
    <citation type="submission" date="2021-08" db="EMBL/GenBank/DDBJ databases">
        <title>Chromosome-Level Trichoderma cornu-damae using Hi-C Data.</title>
        <authorList>
            <person name="Kim C.S."/>
        </authorList>
    </citation>
    <scope>NUCLEOTIDE SEQUENCE</scope>
    <source>
        <strain evidence="8">KA19-0412C</strain>
    </source>
</reference>
<dbReference type="Pfam" id="PF07690">
    <property type="entry name" value="MFS_1"/>
    <property type="match status" value="1"/>
</dbReference>